<dbReference type="AlphaFoldDB" id="A0A9D6HQH4"/>
<evidence type="ECO:0000259" key="4">
    <source>
        <dbReference type="SMART" id="SM00563"/>
    </source>
</evidence>
<accession>A0A9D6HQH4</accession>
<feature type="domain" description="Phospholipid/glycerol acyltransferase" evidence="4">
    <location>
        <begin position="39"/>
        <end position="157"/>
    </location>
</feature>
<name>A0A9D6HQH4_9BACT</name>
<keyword evidence="3" id="KW-1133">Transmembrane helix</keyword>
<evidence type="ECO:0000256" key="3">
    <source>
        <dbReference type="SAM" id="Phobius"/>
    </source>
</evidence>
<dbReference type="SMART" id="SM00563">
    <property type="entry name" value="PlsC"/>
    <property type="match status" value="1"/>
</dbReference>
<keyword evidence="1" id="KW-0808">Transferase</keyword>
<sequence>MIYAISERIVWLFVFIVTRFLGSFKVVGRENLKNLPRPLMIVANHRTYFDPVIIGTIFPFFSQYIPIAFMVDDRYYHNPFLKIFFKLTYTFPAYYGQGLDVSLREPRRVLKKGRVFLIFPSGERRVAGPEPRPKRGAAALALEMPDLKILPIYFKSHDNYGLKTTIAVGRAFQLFEVTQSKNLSEVSLVLWDEILKLKQG</sequence>
<dbReference type="Proteomes" id="UP000786662">
    <property type="component" value="Unassembled WGS sequence"/>
</dbReference>
<dbReference type="Pfam" id="PF01553">
    <property type="entry name" value="Acyltransferase"/>
    <property type="match status" value="1"/>
</dbReference>
<dbReference type="InterPro" id="IPR002123">
    <property type="entry name" value="Plipid/glycerol_acylTrfase"/>
</dbReference>
<keyword evidence="3" id="KW-0472">Membrane</keyword>
<dbReference type="PANTHER" id="PTHR10434">
    <property type="entry name" value="1-ACYL-SN-GLYCEROL-3-PHOSPHATE ACYLTRANSFERASE"/>
    <property type="match status" value="1"/>
</dbReference>
<dbReference type="SUPFAM" id="SSF69593">
    <property type="entry name" value="Glycerol-3-phosphate (1)-acyltransferase"/>
    <property type="match status" value="1"/>
</dbReference>
<comment type="caution">
    <text evidence="5">The sequence shown here is derived from an EMBL/GenBank/DDBJ whole genome shotgun (WGS) entry which is preliminary data.</text>
</comment>
<evidence type="ECO:0000256" key="2">
    <source>
        <dbReference type="ARBA" id="ARBA00023315"/>
    </source>
</evidence>
<organism evidence="5 6">
    <name type="scientific">Candidatus Sungiibacteriota bacterium</name>
    <dbReference type="NCBI Taxonomy" id="2750080"/>
    <lineage>
        <taxon>Bacteria</taxon>
        <taxon>Candidatus Sungiibacteriota</taxon>
    </lineage>
</organism>
<dbReference type="GO" id="GO:0006654">
    <property type="term" value="P:phosphatidic acid biosynthetic process"/>
    <property type="evidence" value="ECO:0007669"/>
    <property type="project" value="TreeGrafter"/>
</dbReference>
<dbReference type="GO" id="GO:0003841">
    <property type="term" value="F:1-acylglycerol-3-phosphate O-acyltransferase activity"/>
    <property type="evidence" value="ECO:0007669"/>
    <property type="project" value="TreeGrafter"/>
</dbReference>
<keyword evidence="3" id="KW-0812">Transmembrane</keyword>
<dbReference type="EMBL" id="JACOYY010000031">
    <property type="protein sequence ID" value="MBI2052236.1"/>
    <property type="molecule type" value="Genomic_DNA"/>
</dbReference>
<dbReference type="CDD" id="cd07989">
    <property type="entry name" value="LPLAT_AGPAT-like"/>
    <property type="match status" value="1"/>
</dbReference>
<keyword evidence="2 5" id="KW-0012">Acyltransferase</keyword>
<feature type="transmembrane region" description="Helical" evidence="3">
    <location>
        <begin position="9"/>
        <end position="28"/>
    </location>
</feature>
<proteinExistence type="predicted"/>
<evidence type="ECO:0000313" key="5">
    <source>
        <dbReference type="EMBL" id="MBI2052236.1"/>
    </source>
</evidence>
<protein>
    <submittedName>
        <fullName evidence="5">1-acyl-sn-glycerol-3-phosphate acyltransferase</fullName>
    </submittedName>
</protein>
<reference evidence="5" key="1">
    <citation type="submission" date="2020-07" db="EMBL/GenBank/DDBJ databases">
        <title>Huge and variable diversity of episymbiotic CPR bacteria and DPANN archaea in groundwater ecosystems.</title>
        <authorList>
            <person name="He C.Y."/>
            <person name="Keren R."/>
            <person name="Whittaker M."/>
            <person name="Farag I.F."/>
            <person name="Doudna J."/>
            <person name="Cate J.H.D."/>
            <person name="Banfield J.F."/>
        </authorList>
    </citation>
    <scope>NUCLEOTIDE SEQUENCE</scope>
    <source>
        <strain evidence="5">NC_groundwater_191_Ag_S-0.1um_45_8</strain>
    </source>
</reference>
<gene>
    <name evidence="5" type="ORF">HYT38_00965</name>
</gene>
<dbReference type="PANTHER" id="PTHR10434:SF11">
    <property type="entry name" value="1-ACYL-SN-GLYCEROL-3-PHOSPHATE ACYLTRANSFERASE"/>
    <property type="match status" value="1"/>
</dbReference>
<feature type="transmembrane region" description="Helical" evidence="3">
    <location>
        <begin position="48"/>
        <end position="71"/>
    </location>
</feature>
<evidence type="ECO:0000313" key="6">
    <source>
        <dbReference type="Proteomes" id="UP000786662"/>
    </source>
</evidence>
<evidence type="ECO:0000256" key="1">
    <source>
        <dbReference type="ARBA" id="ARBA00022679"/>
    </source>
</evidence>